<sequence>MTTSSFPLVPAPFQRHIIHLLRERARRAPGRILVSGGGRELSAEALLETSGRLAATLAEAGLRKGDRVAIQLGNRLEFLEAFTACAQLGLFLVPVNTASKGHQLAYYLQNSASRALITESGQMPHLMSALECDAGTINGLARIWFVDAPPASSAQLKNAQLLEKMSAPLSEGDPGEASEPALVMYTSGTSGPSKGVMCSHAQLYWWGHYSIANIGIGEDDVLYTCLPLFHVNALNTFYQALVSGGRMVIGERFSVSRFYRHLIESDATVTYLLGAMVPMLLSRPADASERRHRVRVALAPGVPEKYFQEFEPRTGIRMIDGFGSTESNFVIGSALEDRKPGWMGKVIDGFEARVVDEQDNEVPHGTPGELVLRAREPFAFALGYFGMPDKTIEAWRNLWLHTGDRVVRDEAGYFKFLDRLKDSIRRRGENISSYEVEQVVGLMPGVEHVAVYAVPSELAEDEVMCAIVPRAGHGIAGLDVVRWCESRMPHFAVPRFVRFVDDLPKTENGKVQKYKLRQEGVTADTWDLAASGHAVKR</sequence>
<dbReference type="GO" id="GO:0016874">
    <property type="term" value="F:ligase activity"/>
    <property type="evidence" value="ECO:0007669"/>
    <property type="project" value="UniProtKB-KW"/>
</dbReference>
<gene>
    <name evidence="5" type="ORF">GCM10009097_58390</name>
</gene>
<comment type="similarity">
    <text evidence="1">Belongs to the ATP-dependent AMP-binding enzyme family.</text>
</comment>
<feature type="domain" description="AMP-binding enzyme C-terminal" evidence="4">
    <location>
        <begin position="435"/>
        <end position="510"/>
    </location>
</feature>
<name>A0ABN1D3Q4_9BURK</name>
<dbReference type="EMBL" id="BAAAEN010000045">
    <property type="protein sequence ID" value="GAA0533482.1"/>
    <property type="molecule type" value="Genomic_DNA"/>
</dbReference>
<dbReference type="InterPro" id="IPR025110">
    <property type="entry name" value="AMP-bd_C"/>
</dbReference>
<evidence type="ECO:0000259" key="3">
    <source>
        <dbReference type="Pfam" id="PF00501"/>
    </source>
</evidence>
<dbReference type="Pfam" id="PF00501">
    <property type="entry name" value="AMP-binding"/>
    <property type="match status" value="1"/>
</dbReference>
<dbReference type="Proteomes" id="UP001501706">
    <property type="component" value="Unassembled WGS sequence"/>
</dbReference>
<dbReference type="RefSeq" id="WP_343928797.1">
    <property type="nucleotide sequence ID" value="NZ_BAAAEN010000045.1"/>
</dbReference>
<feature type="domain" description="AMP-dependent synthetase/ligase" evidence="3">
    <location>
        <begin position="21"/>
        <end position="375"/>
    </location>
</feature>
<reference evidence="5 6" key="1">
    <citation type="journal article" date="2019" name="Int. J. Syst. Evol. Microbiol.">
        <title>The Global Catalogue of Microorganisms (GCM) 10K type strain sequencing project: providing services to taxonomists for standard genome sequencing and annotation.</title>
        <authorList>
            <consortium name="The Broad Institute Genomics Platform"/>
            <consortium name="The Broad Institute Genome Sequencing Center for Infectious Disease"/>
            <person name="Wu L."/>
            <person name="Ma J."/>
        </authorList>
    </citation>
    <scope>NUCLEOTIDE SEQUENCE [LARGE SCALE GENOMIC DNA]</scope>
    <source>
        <strain evidence="5 6">JCM 14330</strain>
    </source>
</reference>
<evidence type="ECO:0000256" key="2">
    <source>
        <dbReference type="ARBA" id="ARBA00022598"/>
    </source>
</evidence>
<dbReference type="Pfam" id="PF13193">
    <property type="entry name" value="AMP-binding_C"/>
    <property type="match status" value="1"/>
</dbReference>
<dbReference type="InterPro" id="IPR042099">
    <property type="entry name" value="ANL_N_sf"/>
</dbReference>
<evidence type="ECO:0000313" key="5">
    <source>
        <dbReference type="EMBL" id="GAA0533482.1"/>
    </source>
</evidence>
<keyword evidence="6" id="KW-1185">Reference proteome</keyword>
<comment type="caution">
    <text evidence="5">The sequence shown here is derived from an EMBL/GenBank/DDBJ whole genome shotgun (WGS) entry which is preliminary data.</text>
</comment>
<evidence type="ECO:0000259" key="4">
    <source>
        <dbReference type="Pfam" id="PF13193"/>
    </source>
</evidence>
<organism evidence="5 6">
    <name type="scientific">Pigmentiphaga daeguensis</name>
    <dbReference type="NCBI Taxonomy" id="414049"/>
    <lineage>
        <taxon>Bacteria</taxon>
        <taxon>Pseudomonadati</taxon>
        <taxon>Pseudomonadota</taxon>
        <taxon>Betaproteobacteria</taxon>
        <taxon>Burkholderiales</taxon>
        <taxon>Alcaligenaceae</taxon>
        <taxon>Pigmentiphaga</taxon>
    </lineage>
</organism>
<dbReference type="PROSITE" id="PS00455">
    <property type="entry name" value="AMP_BINDING"/>
    <property type="match status" value="1"/>
</dbReference>
<evidence type="ECO:0000313" key="6">
    <source>
        <dbReference type="Proteomes" id="UP001501706"/>
    </source>
</evidence>
<dbReference type="InterPro" id="IPR000873">
    <property type="entry name" value="AMP-dep_synth/lig_dom"/>
</dbReference>
<evidence type="ECO:0000256" key="1">
    <source>
        <dbReference type="ARBA" id="ARBA00006432"/>
    </source>
</evidence>
<dbReference type="SUPFAM" id="SSF56801">
    <property type="entry name" value="Acetyl-CoA synthetase-like"/>
    <property type="match status" value="1"/>
</dbReference>
<keyword evidence="2 5" id="KW-0436">Ligase</keyword>
<dbReference type="InterPro" id="IPR045851">
    <property type="entry name" value="AMP-bd_C_sf"/>
</dbReference>
<dbReference type="InterPro" id="IPR020845">
    <property type="entry name" value="AMP-binding_CS"/>
</dbReference>
<dbReference type="Gene3D" id="3.30.300.30">
    <property type="match status" value="1"/>
</dbReference>
<accession>A0ABN1D3Q4</accession>
<dbReference type="PANTHER" id="PTHR43201:SF5">
    <property type="entry name" value="MEDIUM-CHAIN ACYL-COA LIGASE ACSF2, MITOCHONDRIAL"/>
    <property type="match status" value="1"/>
</dbReference>
<dbReference type="NCBIfam" id="NF004808">
    <property type="entry name" value="PRK06155.1"/>
    <property type="match status" value="1"/>
</dbReference>
<proteinExistence type="inferred from homology"/>
<dbReference type="PANTHER" id="PTHR43201">
    <property type="entry name" value="ACYL-COA SYNTHETASE"/>
    <property type="match status" value="1"/>
</dbReference>
<protein>
    <submittedName>
        <fullName evidence="5">ATP-dependent acyl-CoA ligase</fullName>
    </submittedName>
</protein>
<dbReference type="Gene3D" id="3.40.50.12780">
    <property type="entry name" value="N-terminal domain of ligase-like"/>
    <property type="match status" value="1"/>
</dbReference>